<dbReference type="Proteomes" id="UP000518878">
    <property type="component" value="Unassembled WGS sequence"/>
</dbReference>
<dbReference type="RefSeq" id="WP_166699923.1">
    <property type="nucleotide sequence ID" value="NZ_JAAQTL010000001.1"/>
</dbReference>
<evidence type="ECO:0000259" key="5">
    <source>
        <dbReference type="PROSITE" id="PS50977"/>
    </source>
</evidence>
<dbReference type="Gene3D" id="1.10.10.60">
    <property type="entry name" value="Homeodomain-like"/>
    <property type="match status" value="1"/>
</dbReference>
<dbReference type="InterPro" id="IPR001647">
    <property type="entry name" value="HTH_TetR"/>
</dbReference>
<evidence type="ECO:0000256" key="1">
    <source>
        <dbReference type="ARBA" id="ARBA00023015"/>
    </source>
</evidence>
<keyword evidence="3" id="KW-0804">Transcription</keyword>
<dbReference type="Pfam" id="PF00440">
    <property type="entry name" value="TetR_N"/>
    <property type="match status" value="1"/>
</dbReference>
<evidence type="ECO:0000256" key="2">
    <source>
        <dbReference type="ARBA" id="ARBA00023125"/>
    </source>
</evidence>
<comment type="caution">
    <text evidence="6">The sequence shown here is derived from an EMBL/GenBank/DDBJ whole genome shotgun (WGS) entry which is preliminary data.</text>
</comment>
<dbReference type="GO" id="GO:0003677">
    <property type="term" value="F:DNA binding"/>
    <property type="evidence" value="ECO:0007669"/>
    <property type="project" value="UniProtKB-UniRule"/>
</dbReference>
<dbReference type="PANTHER" id="PTHR47506">
    <property type="entry name" value="TRANSCRIPTIONAL REGULATORY PROTEIN"/>
    <property type="match status" value="1"/>
</dbReference>
<sequence>MARPREYDETKVLAAAADVFWAKGYEGASTRDLSAHTGLTASSIYAAFGDKRELFHRALDHYLTTTLRARIEHLDLVDSPSAAIRDFFADIVERSVGDPEMRGCMLINSSIQSSSDDTKVRQAIADEFSAIESFFERHLARARRTGEIAATISPARSSRHLLTLLLGIRVLARIRADRDLLTDAVREGLASVGIPFSKTSQEAKA</sequence>
<feature type="domain" description="HTH tetR-type" evidence="5">
    <location>
        <begin position="6"/>
        <end position="66"/>
    </location>
</feature>
<evidence type="ECO:0000256" key="4">
    <source>
        <dbReference type="PROSITE-ProRule" id="PRU00335"/>
    </source>
</evidence>
<dbReference type="SUPFAM" id="SSF46689">
    <property type="entry name" value="Homeodomain-like"/>
    <property type="match status" value="1"/>
</dbReference>
<evidence type="ECO:0000313" key="6">
    <source>
        <dbReference type="EMBL" id="NID16270.1"/>
    </source>
</evidence>
<feature type="DNA-binding region" description="H-T-H motif" evidence="4">
    <location>
        <begin position="29"/>
        <end position="48"/>
    </location>
</feature>
<reference evidence="6 7" key="1">
    <citation type="journal article" date="2006" name="Int. J. Syst. Evol. Microbiol.">
        <title>Dyella yeojuensis sp. nov., isolated from greenhouse soil in Korea.</title>
        <authorList>
            <person name="Kim B.Y."/>
            <person name="Weon H.Y."/>
            <person name="Lee K.H."/>
            <person name="Seok S.J."/>
            <person name="Kwon S.W."/>
            <person name="Go S.J."/>
            <person name="Stackebrandt E."/>
        </authorList>
    </citation>
    <scope>NUCLEOTIDE SEQUENCE [LARGE SCALE GENOMIC DNA]</scope>
    <source>
        <strain evidence="6 7">DSM 17673</strain>
    </source>
</reference>
<keyword evidence="1" id="KW-0805">Transcription regulation</keyword>
<gene>
    <name evidence="6" type="ORF">HBF32_12440</name>
</gene>
<evidence type="ECO:0000256" key="3">
    <source>
        <dbReference type="ARBA" id="ARBA00023163"/>
    </source>
</evidence>
<name>A0A7X5QVN0_9GAMM</name>
<dbReference type="PANTHER" id="PTHR47506:SF1">
    <property type="entry name" value="HTH-TYPE TRANSCRIPTIONAL REGULATOR YJDC"/>
    <property type="match status" value="1"/>
</dbReference>
<dbReference type="SUPFAM" id="SSF48498">
    <property type="entry name" value="Tetracyclin repressor-like, C-terminal domain"/>
    <property type="match status" value="1"/>
</dbReference>
<evidence type="ECO:0000313" key="7">
    <source>
        <dbReference type="Proteomes" id="UP000518878"/>
    </source>
</evidence>
<dbReference type="Pfam" id="PF16925">
    <property type="entry name" value="TetR_C_13"/>
    <property type="match status" value="1"/>
</dbReference>
<keyword evidence="7" id="KW-1185">Reference proteome</keyword>
<dbReference type="InterPro" id="IPR036271">
    <property type="entry name" value="Tet_transcr_reg_TetR-rel_C_sf"/>
</dbReference>
<dbReference type="InterPro" id="IPR009057">
    <property type="entry name" value="Homeodomain-like_sf"/>
</dbReference>
<dbReference type="EMBL" id="JAAQTL010000001">
    <property type="protein sequence ID" value="NID16270.1"/>
    <property type="molecule type" value="Genomic_DNA"/>
</dbReference>
<dbReference type="AlphaFoldDB" id="A0A7X5QVN0"/>
<keyword evidence="2 4" id="KW-0238">DNA-binding</keyword>
<protein>
    <submittedName>
        <fullName evidence="6">TetR/AcrR family transcriptional regulator</fullName>
    </submittedName>
</protein>
<dbReference type="PRINTS" id="PR00455">
    <property type="entry name" value="HTHTETR"/>
</dbReference>
<accession>A0A7X5QVN0</accession>
<dbReference type="InterPro" id="IPR011075">
    <property type="entry name" value="TetR_C"/>
</dbReference>
<proteinExistence type="predicted"/>
<organism evidence="6 7">
    <name type="scientific">Luteibacter yeojuensis</name>
    <dbReference type="NCBI Taxonomy" id="345309"/>
    <lineage>
        <taxon>Bacteria</taxon>
        <taxon>Pseudomonadati</taxon>
        <taxon>Pseudomonadota</taxon>
        <taxon>Gammaproteobacteria</taxon>
        <taxon>Lysobacterales</taxon>
        <taxon>Rhodanobacteraceae</taxon>
        <taxon>Luteibacter</taxon>
    </lineage>
</organism>
<dbReference type="PROSITE" id="PS50977">
    <property type="entry name" value="HTH_TETR_2"/>
    <property type="match status" value="1"/>
</dbReference>
<dbReference type="Gene3D" id="1.10.357.10">
    <property type="entry name" value="Tetracycline Repressor, domain 2"/>
    <property type="match status" value="1"/>
</dbReference>